<feature type="transmembrane region" description="Helical" evidence="1">
    <location>
        <begin position="222"/>
        <end position="243"/>
    </location>
</feature>
<name>Q97MB1_CLOAB</name>
<evidence type="ECO:0000256" key="1">
    <source>
        <dbReference type="SAM" id="Phobius"/>
    </source>
</evidence>
<feature type="transmembrane region" description="Helical" evidence="1">
    <location>
        <begin position="179"/>
        <end position="202"/>
    </location>
</feature>
<feature type="transmembrane region" description="Helical" evidence="1">
    <location>
        <begin position="21"/>
        <end position="40"/>
    </location>
</feature>
<dbReference type="AlphaFoldDB" id="Q97MB1"/>
<dbReference type="RefSeq" id="WP_010963610.1">
    <property type="nucleotide sequence ID" value="NC_003030.1"/>
</dbReference>
<gene>
    <name evidence="2" type="ordered locus">CA_C0287</name>
</gene>
<dbReference type="GeneID" id="44996788"/>
<organism evidence="2 3">
    <name type="scientific">Clostridium acetobutylicum (strain ATCC 824 / DSM 792 / JCM 1419 / IAM 19013 / LMG 5710 / NBRC 13948 / NRRL B-527 / VKM B-1787 / 2291 / W)</name>
    <dbReference type="NCBI Taxonomy" id="272562"/>
    <lineage>
        <taxon>Bacteria</taxon>
        <taxon>Bacillati</taxon>
        <taxon>Bacillota</taxon>
        <taxon>Clostridia</taxon>
        <taxon>Eubacteriales</taxon>
        <taxon>Clostridiaceae</taxon>
        <taxon>Clostridium</taxon>
    </lineage>
</organism>
<dbReference type="EMBL" id="AE001437">
    <property type="protein sequence ID" value="AAK78268.1"/>
    <property type="molecule type" value="Genomic_DNA"/>
</dbReference>
<feature type="transmembrane region" description="Helical" evidence="1">
    <location>
        <begin position="151"/>
        <end position="172"/>
    </location>
</feature>
<dbReference type="STRING" id="272562.CA_C0287"/>
<dbReference type="PIR" id="A96935">
    <property type="entry name" value="A96935"/>
</dbReference>
<keyword evidence="1" id="KW-1133">Transmembrane helix</keyword>
<proteinExistence type="predicted"/>
<keyword evidence="1" id="KW-0812">Transmembrane</keyword>
<dbReference type="eggNOG" id="COG4200">
    <property type="taxonomic scope" value="Bacteria"/>
</dbReference>
<dbReference type="PATRIC" id="fig|272562.8.peg.475"/>
<evidence type="ECO:0000313" key="3">
    <source>
        <dbReference type="Proteomes" id="UP000000814"/>
    </source>
</evidence>
<dbReference type="OrthoDB" id="1890910at2"/>
<protein>
    <submittedName>
        <fullName evidence="2">Uncharacterized membrane protein</fullName>
    </submittedName>
</protein>
<evidence type="ECO:0000313" key="2">
    <source>
        <dbReference type="EMBL" id="AAK78268.1"/>
    </source>
</evidence>
<dbReference type="HOGENOM" id="CLU_086622_5_1_9"/>
<sequence length="248" mass="28272">METLTCLKLEFMKFRKSLIKFLFLFPVLLSTSMLCIGLYFRKKSFIAYGGLKNSFSSLLFANHSMLAWHIILLLFVISISIYVFYIETSNDSLTSICSSNLKRRNIYLAKWMLLMLSTILMILIGVCILVVEAKIFNIPFTFNDGVIVRYISFELLCSLGLVSFQLFLISLLKDITTSTIVSLLAAVGFNAIHLSDGLIPYIPYLYFSNSTPFSNTTILRQSIIVSLIYCVLFLIIGIITFNFKDIRE</sequence>
<feature type="transmembrane region" description="Helical" evidence="1">
    <location>
        <begin position="107"/>
        <end position="131"/>
    </location>
</feature>
<dbReference type="KEGG" id="cac:CA_C0287"/>
<dbReference type="Proteomes" id="UP000000814">
    <property type="component" value="Chromosome"/>
</dbReference>
<accession>Q97MB1</accession>
<feature type="transmembrane region" description="Helical" evidence="1">
    <location>
        <begin position="66"/>
        <end position="86"/>
    </location>
</feature>
<reference evidence="2 3" key="1">
    <citation type="journal article" date="2001" name="J. Bacteriol.">
        <title>Genome sequence and comparative analysis of the solvent-producing bacterium Clostridium acetobutylicum.</title>
        <authorList>
            <person name="Nolling J."/>
            <person name="Breton G."/>
            <person name="Omelchenko M.V."/>
            <person name="Makarova K.S."/>
            <person name="Zeng Q."/>
            <person name="Gibson R."/>
            <person name="Lee H.M."/>
            <person name="Dubois J."/>
            <person name="Qiu D."/>
            <person name="Hitti J."/>
            <person name="Wolf Y.I."/>
            <person name="Tatusov R.L."/>
            <person name="Sabathe F."/>
            <person name="Doucette-Stamm L."/>
            <person name="Soucaille P."/>
            <person name="Daly M.J."/>
            <person name="Bennett G.N."/>
            <person name="Koonin E.V."/>
            <person name="Smith D.R."/>
        </authorList>
    </citation>
    <scope>NUCLEOTIDE SEQUENCE [LARGE SCALE GENOMIC DNA]</scope>
    <source>
        <strain evidence="3">ATCC 824 / DSM 792 / JCM 1419 / LMG 5710 / VKM B-1787</strain>
    </source>
</reference>
<dbReference type="Pfam" id="PF12730">
    <property type="entry name" value="ABC2_membrane_4"/>
    <property type="match status" value="1"/>
</dbReference>
<keyword evidence="1" id="KW-0472">Membrane</keyword>
<keyword evidence="3" id="KW-1185">Reference proteome</keyword>